<name>A0AAD5RDY4_PARTN</name>
<accession>A0AAD5RDY4</accession>
<keyword evidence="1" id="KW-0732">Signal</keyword>
<protein>
    <recommendedName>
        <fullName evidence="4">Salivary secreted peptide</fullName>
    </recommendedName>
</protein>
<dbReference type="EMBL" id="JAHQIW010007462">
    <property type="protein sequence ID" value="KAJ1374492.1"/>
    <property type="molecule type" value="Genomic_DNA"/>
</dbReference>
<reference evidence="2" key="1">
    <citation type="submission" date="2021-06" db="EMBL/GenBank/DDBJ databases">
        <title>Parelaphostrongylus tenuis whole genome reference sequence.</title>
        <authorList>
            <person name="Garwood T.J."/>
            <person name="Larsen P.A."/>
            <person name="Fountain-Jones N.M."/>
            <person name="Garbe J.R."/>
            <person name="Macchietto M.G."/>
            <person name="Kania S.A."/>
            <person name="Gerhold R.W."/>
            <person name="Richards J.E."/>
            <person name="Wolf T.M."/>
        </authorList>
    </citation>
    <scope>NUCLEOTIDE SEQUENCE</scope>
    <source>
        <strain evidence="2">MNPRO001-30</strain>
        <tissue evidence="2">Meninges</tissue>
    </source>
</reference>
<feature type="signal peptide" evidence="1">
    <location>
        <begin position="1"/>
        <end position="31"/>
    </location>
</feature>
<dbReference type="Proteomes" id="UP001196413">
    <property type="component" value="Unassembled WGS sequence"/>
</dbReference>
<comment type="caution">
    <text evidence="2">The sequence shown here is derived from an EMBL/GenBank/DDBJ whole genome shotgun (WGS) entry which is preliminary data.</text>
</comment>
<gene>
    <name evidence="2" type="ORF">KIN20_037192</name>
</gene>
<evidence type="ECO:0008006" key="4">
    <source>
        <dbReference type="Google" id="ProtNLM"/>
    </source>
</evidence>
<organism evidence="2 3">
    <name type="scientific">Parelaphostrongylus tenuis</name>
    <name type="common">Meningeal worm</name>
    <dbReference type="NCBI Taxonomy" id="148309"/>
    <lineage>
        <taxon>Eukaryota</taxon>
        <taxon>Metazoa</taxon>
        <taxon>Ecdysozoa</taxon>
        <taxon>Nematoda</taxon>
        <taxon>Chromadorea</taxon>
        <taxon>Rhabditida</taxon>
        <taxon>Rhabditina</taxon>
        <taxon>Rhabditomorpha</taxon>
        <taxon>Strongyloidea</taxon>
        <taxon>Metastrongylidae</taxon>
        <taxon>Parelaphostrongylus</taxon>
    </lineage>
</organism>
<evidence type="ECO:0000313" key="2">
    <source>
        <dbReference type="EMBL" id="KAJ1374492.1"/>
    </source>
</evidence>
<sequence length="75" mass="8385">MFYIISHSANKMLVPSAVVLIFLLTISEVAVVYPHHPTSYDVSGTLTKAGENARDMAKYTLEKGKEVWDKLWSGK</sequence>
<evidence type="ECO:0000256" key="1">
    <source>
        <dbReference type="SAM" id="SignalP"/>
    </source>
</evidence>
<feature type="chain" id="PRO_5042015386" description="Salivary secreted peptide" evidence="1">
    <location>
        <begin position="32"/>
        <end position="75"/>
    </location>
</feature>
<dbReference type="AlphaFoldDB" id="A0AAD5RDY4"/>
<evidence type="ECO:0000313" key="3">
    <source>
        <dbReference type="Proteomes" id="UP001196413"/>
    </source>
</evidence>
<proteinExistence type="predicted"/>
<keyword evidence="3" id="KW-1185">Reference proteome</keyword>